<evidence type="ECO:0000313" key="14">
    <source>
        <dbReference type="EMBL" id="AEE49248.1"/>
    </source>
</evidence>
<protein>
    <submittedName>
        <fullName evidence="14">TonB-dependent receptor</fullName>
    </submittedName>
</protein>
<evidence type="ECO:0000256" key="1">
    <source>
        <dbReference type="ARBA" id="ARBA00004571"/>
    </source>
</evidence>
<evidence type="ECO:0000256" key="9">
    <source>
        <dbReference type="ARBA" id="ARBA00023237"/>
    </source>
</evidence>
<dbReference type="EMBL" id="CP002691">
    <property type="protein sequence ID" value="AEE49248.1"/>
    <property type="molecule type" value="Genomic_DNA"/>
</dbReference>
<dbReference type="Proteomes" id="UP000008461">
    <property type="component" value="Chromosome"/>
</dbReference>
<keyword evidence="6 11" id="KW-0798">TonB box</keyword>
<keyword evidence="5" id="KW-0732">Signal</keyword>
<dbReference type="HOGENOM" id="CLU_008287_10_0_10"/>
<proteinExistence type="inferred from homology"/>
<dbReference type="GO" id="GO:0009279">
    <property type="term" value="C:cell outer membrane"/>
    <property type="evidence" value="ECO:0007669"/>
    <property type="project" value="UniProtKB-SubCell"/>
</dbReference>
<keyword evidence="7 10" id="KW-0472">Membrane</keyword>
<dbReference type="InterPro" id="IPR012910">
    <property type="entry name" value="Plug_dom"/>
</dbReference>
<dbReference type="InterPro" id="IPR037066">
    <property type="entry name" value="Plug_dom_sf"/>
</dbReference>
<evidence type="ECO:0000256" key="5">
    <source>
        <dbReference type="ARBA" id="ARBA00022729"/>
    </source>
</evidence>
<dbReference type="PANTHER" id="PTHR30069:SF29">
    <property type="entry name" value="HEMOGLOBIN AND HEMOGLOBIN-HAPTOGLOBIN-BINDING PROTEIN 1-RELATED"/>
    <property type="match status" value="1"/>
</dbReference>
<gene>
    <name evidence="14" type="ordered locus">Halhy_1353</name>
</gene>
<dbReference type="Gene3D" id="2.60.40.1120">
    <property type="entry name" value="Carboxypeptidase-like, regulatory domain"/>
    <property type="match status" value="1"/>
</dbReference>
<dbReference type="Gene3D" id="2.170.130.10">
    <property type="entry name" value="TonB-dependent receptor, plug domain"/>
    <property type="match status" value="1"/>
</dbReference>
<dbReference type="RefSeq" id="WP_013763802.1">
    <property type="nucleotide sequence ID" value="NC_015510.1"/>
</dbReference>
<dbReference type="STRING" id="760192.Halhy_1353"/>
<dbReference type="Gene3D" id="2.40.170.20">
    <property type="entry name" value="TonB-dependent receptor, beta-barrel domain"/>
    <property type="match status" value="1"/>
</dbReference>
<evidence type="ECO:0000256" key="10">
    <source>
        <dbReference type="PROSITE-ProRule" id="PRU01360"/>
    </source>
</evidence>
<keyword evidence="15" id="KW-1185">Reference proteome</keyword>
<accession>F4KW60</accession>
<keyword evidence="4 10" id="KW-0812">Transmembrane</keyword>
<name>F4KW60_HALH1</name>
<dbReference type="SUPFAM" id="SSF56935">
    <property type="entry name" value="Porins"/>
    <property type="match status" value="1"/>
</dbReference>
<dbReference type="KEGG" id="hhy:Halhy_1353"/>
<dbReference type="Pfam" id="PF07715">
    <property type="entry name" value="Plug"/>
    <property type="match status" value="1"/>
</dbReference>
<evidence type="ECO:0000256" key="8">
    <source>
        <dbReference type="ARBA" id="ARBA00023170"/>
    </source>
</evidence>
<dbReference type="InterPro" id="IPR008969">
    <property type="entry name" value="CarboxyPept-like_regulatory"/>
</dbReference>
<keyword evidence="8 14" id="KW-0675">Receptor</keyword>
<dbReference type="OrthoDB" id="9795928at2"/>
<evidence type="ECO:0000256" key="4">
    <source>
        <dbReference type="ARBA" id="ARBA00022692"/>
    </source>
</evidence>
<dbReference type="AlphaFoldDB" id="F4KW60"/>
<dbReference type="GO" id="GO:0015344">
    <property type="term" value="F:siderophore uptake transmembrane transporter activity"/>
    <property type="evidence" value="ECO:0007669"/>
    <property type="project" value="TreeGrafter"/>
</dbReference>
<sequence>MKNRFFGLIGMVLMYHFLPINLQAQGCNLSLRGQVLNADTGLPMSYAGIVIKETKQGVQSDEHGHYQLNNICPGEYTLVCSHLGCDHAEQKLNLRSNMVLDIAMKENAVTLENLVVTGTTSKKAGTQTSSELSGVELDAGRGLGLGESLKRLSGVSTLNTGATISKPVIQGLHSNRILIFNNGVRLEGQQWGNEHAPEVDPFTAERITVIKGASSVRYGADALGGIILLEPKPIRRNPGMGGELHLQGFSNGRSGIVSSLLEGKLGKLPLSGRIQGTLKRVGNLQTPNYYLNNTGVSESNFSWIAKYQPENWVLETFYSRFFTQLGILRDSHIGNLTDLENAIERGRPLQDGGFSYELGRPLQKVMHETFRIKAAHSLSESSKLSLQLSRQFNRRQEFDAHRRFNPLPETLDDPSIEFEITTWAAELNWDHRLGRNWRGALGSNTQSQVNTVDRGALIPNFDNLDWGLYWTERHFKTGSPWEFEFGLRYDLRHLHVAEQGTTKLNEDRNFQNWSGSLGLLYAFDEQWKMRFNTGSAWRSPLVNELFSSGVHHGSASYEEGNPDLQPERGFNNSLTLEGTHNDQWSLALTTYYNLIQDFIYLQPRGEAQLTIRGAFPAFDYRQADARLMGIDWMAECKLYKNLRFESKASLLNGWNRELEDYLIFMPPLRFEQGLKLGFNEKKHPDHPSFVRISVLTVLQQRQAPATDYAAPPPGFTRVDAELFHTLEWGKQRLELGISVFNLFNVEYREYLNRFRYFSAEMGRNLGLRLKVPFNFS</sequence>
<feature type="domain" description="TonB-dependent receptor plug" evidence="13">
    <location>
        <begin position="125"/>
        <end position="226"/>
    </location>
</feature>
<organism evidence="14 15">
    <name type="scientific">Haliscomenobacter hydrossis (strain ATCC 27775 / DSM 1100 / LMG 10767 / O)</name>
    <dbReference type="NCBI Taxonomy" id="760192"/>
    <lineage>
        <taxon>Bacteria</taxon>
        <taxon>Pseudomonadati</taxon>
        <taxon>Bacteroidota</taxon>
        <taxon>Saprospiria</taxon>
        <taxon>Saprospirales</taxon>
        <taxon>Haliscomenobacteraceae</taxon>
        <taxon>Haliscomenobacter</taxon>
    </lineage>
</organism>
<feature type="domain" description="TonB-dependent receptor-like beta-barrel" evidence="12">
    <location>
        <begin position="357"/>
        <end position="742"/>
    </location>
</feature>
<evidence type="ECO:0000259" key="13">
    <source>
        <dbReference type="Pfam" id="PF07715"/>
    </source>
</evidence>
<dbReference type="InterPro" id="IPR039426">
    <property type="entry name" value="TonB-dep_rcpt-like"/>
</dbReference>
<dbReference type="SUPFAM" id="SSF49464">
    <property type="entry name" value="Carboxypeptidase regulatory domain-like"/>
    <property type="match status" value="1"/>
</dbReference>
<dbReference type="InterPro" id="IPR036942">
    <property type="entry name" value="Beta-barrel_TonB_sf"/>
</dbReference>
<reference evidence="14 15" key="1">
    <citation type="journal article" date="2011" name="Stand. Genomic Sci.">
        <title>Complete genome sequence of Haliscomenobacter hydrossis type strain (O).</title>
        <authorList>
            <consortium name="US DOE Joint Genome Institute (JGI-PGF)"/>
            <person name="Daligault H."/>
            <person name="Lapidus A."/>
            <person name="Zeytun A."/>
            <person name="Nolan M."/>
            <person name="Lucas S."/>
            <person name="Del Rio T.G."/>
            <person name="Tice H."/>
            <person name="Cheng J.F."/>
            <person name="Tapia R."/>
            <person name="Han C."/>
            <person name="Goodwin L."/>
            <person name="Pitluck S."/>
            <person name="Liolios K."/>
            <person name="Pagani I."/>
            <person name="Ivanova N."/>
            <person name="Huntemann M."/>
            <person name="Mavromatis K."/>
            <person name="Mikhailova N."/>
            <person name="Pati A."/>
            <person name="Chen A."/>
            <person name="Palaniappan K."/>
            <person name="Land M."/>
            <person name="Hauser L."/>
            <person name="Brambilla E.M."/>
            <person name="Rohde M."/>
            <person name="Verbarg S."/>
            <person name="Goker M."/>
            <person name="Bristow J."/>
            <person name="Eisen J.A."/>
            <person name="Markowitz V."/>
            <person name="Hugenholtz P."/>
            <person name="Kyrpides N.C."/>
            <person name="Klenk H.P."/>
            <person name="Woyke T."/>
        </authorList>
    </citation>
    <scope>NUCLEOTIDE SEQUENCE [LARGE SCALE GENOMIC DNA]</scope>
    <source>
        <strain evidence="15">ATCC 27775 / DSM 1100 / LMG 10767 / O</strain>
    </source>
</reference>
<evidence type="ECO:0000256" key="6">
    <source>
        <dbReference type="ARBA" id="ARBA00023077"/>
    </source>
</evidence>
<dbReference type="Pfam" id="PF00593">
    <property type="entry name" value="TonB_dep_Rec_b-barrel"/>
    <property type="match status" value="1"/>
</dbReference>
<comment type="subcellular location">
    <subcellularLocation>
        <location evidence="1 10">Cell outer membrane</location>
        <topology evidence="1 10">Multi-pass membrane protein</topology>
    </subcellularLocation>
</comment>
<evidence type="ECO:0000313" key="15">
    <source>
        <dbReference type="Proteomes" id="UP000008461"/>
    </source>
</evidence>
<dbReference type="GO" id="GO:0044718">
    <property type="term" value="P:siderophore transmembrane transport"/>
    <property type="evidence" value="ECO:0007669"/>
    <property type="project" value="TreeGrafter"/>
</dbReference>
<keyword evidence="3 10" id="KW-1134">Transmembrane beta strand</keyword>
<dbReference type="InterPro" id="IPR000531">
    <property type="entry name" value="Beta-barrel_TonB"/>
</dbReference>
<comment type="similarity">
    <text evidence="10 11">Belongs to the TonB-dependent receptor family.</text>
</comment>
<evidence type="ECO:0000256" key="11">
    <source>
        <dbReference type="RuleBase" id="RU003357"/>
    </source>
</evidence>
<dbReference type="Pfam" id="PF13715">
    <property type="entry name" value="CarbopepD_reg_2"/>
    <property type="match status" value="1"/>
</dbReference>
<dbReference type="PROSITE" id="PS52016">
    <property type="entry name" value="TONB_DEPENDENT_REC_3"/>
    <property type="match status" value="1"/>
</dbReference>
<keyword evidence="9 10" id="KW-0998">Cell outer membrane</keyword>
<keyword evidence="2 10" id="KW-0813">Transport</keyword>
<evidence type="ECO:0000259" key="12">
    <source>
        <dbReference type="Pfam" id="PF00593"/>
    </source>
</evidence>
<dbReference type="eggNOG" id="COG4771">
    <property type="taxonomic scope" value="Bacteria"/>
</dbReference>
<evidence type="ECO:0000256" key="2">
    <source>
        <dbReference type="ARBA" id="ARBA00022448"/>
    </source>
</evidence>
<dbReference type="PANTHER" id="PTHR30069">
    <property type="entry name" value="TONB-DEPENDENT OUTER MEMBRANE RECEPTOR"/>
    <property type="match status" value="1"/>
</dbReference>
<evidence type="ECO:0000256" key="7">
    <source>
        <dbReference type="ARBA" id="ARBA00023136"/>
    </source>
</evidence>
<reference key="2">
    <citation type="submission" date="2011-04" db="EMBL/GenBank/DDBJ databases">
        <title>Complete sequence of chromosome of Haliscomenobacter hydrossis DSM 1100.</title>
        <authorList>
            <consortium name="US DOE Joint Genome Institute (JGI-PGF)"/>
            <person name="Lucas S."/>
            <person name="Han J."/>
            <person name="Lapidus A."/>
            <person name="Bruce D."/>
            <person name="Goodwin L."/>
            <person name="Pitluck S."/>
            <person name="Peters L."/>
            <person name="Kyrpides N."/>
            <person name="Mavromatis K."/>
            <person name="Ivanova N."/>
            <person name="Ovchinnikova G."/>
            <person name="Pagani I."/>
            <person name="Daligault H."/>
            <person name="Detter J.C."/>
            <person name="Han C."/>
            <person name="Land M."/>
            <person name="Hauser L."/>
            <person name="Markowitz V."/>
            <person name="Cheng J.-F."/>
            <person name="Hugenholtz P."/>
            <person name="Woyke T."/>
            <person name="Wu D."/>
            <person name="Verbarg S."/>
            <person name="Frueling A."/>
            <person name="Brambilla E."/>
            <person name="Klenk H.-P."/>
            <person name="Eisen J.A."/>
        </authorList>
    </citation>
    <scope>NUCLEOTIDE SEQUENCE</scope>
    <source>
        <strain>DSM 1100</strain>
    </source>
</reference>
<evidence type="ECO:0000256" key="3">
    <source>
        <dbReference type="ARBA" id="ARBA00022452"/>
    </source>
</evidence>